<name>A0A927MYD6_9ACTN</name>
<evidence type="ECO:0000256" key="1">
    <source>
        <dbReference type="SAM" id="MobiDB-lite"/>
    </source>
</evidence>
<accession>A0A927MYD6</accession>
<dbReference type="RefSeq" id="WP_192752252.1">
    <property type="nucleotide sequence ID" value="NZ_BAABJL010000097.1"/>
</dbReference>
<feature type="region of interest" description="Disordered" evidence="1">
    <location>
        <begin position="1"/>
        <end position="47"/>
    </location>
</feature>
<dbReference type="Proteomes" id="UP000638648">
    <property type="component" value="Unassembled WGS sequence"/>
</dbReference>
<evidence type="ECO:0000313" key="3">
    <source>
        <dbReference type="Proteomes" id="UP000638648"/>
    </source>
</evidence>
<comment type="caution">
    <text evidence="2">The sequence shown here is derived from an EMBL/GenBank/DDBJ whole genome shotgun (WGS) entry which is preliminary data.</text>
</comment>
<gene>
    <name evidence="2" type="ORF">HEB94_005330</name>
</gene>
<sequence length="47" mass="4822">MTSTVGPTMRLVGTNGPVDSGRMDTDAPVPHGTAGHEKAADAVCTRR</sequence>
<reference evidence="2" key="1">
    <citation type="submission" date="2020-10" db="EMBL/GenBank/DDBJ databases">
        <title>Sequencing the genomes of 1000 actinobacteria strains.</title>
        <authorList>
            <person name="Klenk H.-P."/>
        </authorList>
    </citation>
    <scope>NUCLEOTIDE SEQUENCE</scope>
    <source>
        <strain evidence="2">DSM 45354</strain>
    </source>
</reference>
<dbReference type="EMBL" id="JADBEM010000001">
    <property type="protein sequence ID" value="MBE1608482.1"/>
    <property type="molecule type" value="Genomic_DNA"/>
</dbReference>
<organism evidence="2 3">
    <name type="scientific">Actinopolymorpha pittospori</name>
    <dbReference type="NCBI Taxonomy" id="648752"/>
    <lineage>
        <taxon>Bacteria</taxon>
        <taxon>Bacillati</taxon>
        <taxon>Actinomycetota</taxon>
        <taxon>Actinomycetes</taxon>
        <taxon>Propionibacteriales</taxon>
        <taxon>Actinopolymorphaceae</taxon>
        <taxon>Actinopolymorpha</taxon>
    </lineage>
</organism>
<protein>
    <submittedName>
        <fullName evidence="2">Uncharacterized protein</fullName>
    </submittedName>
</protein>
<keyword evidence="3" id="KW-1185">Reference proteome</keyword>
<proteinExistence type="predicted"/>
<dbReference type="AlphaFoldDB" id="A0A927MYD6"/>
<evidence type="ECO:0000313" key="2">
    <source>
        <dbReference type="EMBL" id="MBE1608482.1"/>
    </source>
</evidence>